<accession>A0ABP0AGA1</accession>
<feature type="compositionally biased region" description="Basic and acidic residues" evidence="1">
    <location>
        <begin position="18"/>
        <end position="36"/>
    </location>
</feature>
<keyword evidence="3" id="KW-1185">Reference proteome</keyword>
<feature type="region of interest" description="Disordered" evidence="1">
    <location>
        <begin position="1"/>
        <end position="66"/>
    </location>
</feature>
<protein>
    <submittedName>
        <fullName evidence="2">Uncharacterized protein</fullName>
    </submittedName>
</protein>
<proteinExistence type="predicted"/>
<reference evidence="2" key="1">
    <citation type="submission" date="2023-12" db="EMBL/GenBank/DDBJ databases">
        <authorList>
            <person name="Brown T."/>
        </authorList>
    </citation>
    <scope>NUCLEOTIDE SEQUENCE</scope>
</reference>
<name>A0ABP0AGA1_PIPNA</name>
<organism evidence="2 3">
    <name type="scientific">Pipistrellus nathusii</name>
    <name type="common">Nathusius' pipistrelle</name>
    <dbReference type="NCBI Taxonomy" id="59473"/>
    <lineage>
        <taxon>Eukaryota</taxon>
        <taxon>Metazoa</taxon>
        <taxon>Chordata</taxon>
        <taxon>Craniata</taxon>
        <taxon>Vertebrata</taxon>
        <taxon>Euteleostomi</taxon>
        <taxon>Mammalia</taxon>
        <taxon>Eutheria</taxon>
        <taxon>Laurasiatheria</taxon>
        <taxon>Chiroptera</taxon>
        <taxon>Yangochiroptera</taxon>
        <taxon>Vespertilionidae</taxon>
        <taxon>Pipistrellus</taxon>
    </lineage>
</organism>
<dbReference type="Proteomes" id="UP001314169">
    <property type="component" value="Chromosome 9"/>
</dbReference>
<gene>
    <name evidence="2" type="ORF">MPIPNATIZW_LOCUS17859</name>
</gene>
<evidence type="ECO:0000313" key="2">
    <source>
        <dbReference type="EMBL" id="CAK6449553.1"/>
    </source>
</evidence>
<evidence type="ECO:0000313" key="3">
    <source>
        <dbReference type="Proteomes" id="UP001314169"/>
    </source>
</evidence>
<dbReference type="EMBL" id="OY882866">
    <property type="protein sequence ID" value="CAK6449553.1"/>
    <property type="molecule type" value="Genomic_DNA"/>
</dbReference>
<sequence>MRQLPGRSIGPCSAKHAVARERPPQLRSPAEPDRAWPARRASPQPSERDDGPERPPLIPQPRRRHR</sequence>
<evidence type="ECO:0000256" key="1">
    <source>
        <dbReference type="SAM" id="MobiDB-lite"/>
    </source>
</evidence>